<dbReference type="Pfam" id="PF00512">
    <property type="entry name" value="HisKA"/>
    <property type="match status" value="1"/>
</dbReference>
<dbReference type="NCBIfam" id="TIGR00254">
    <property type="entry name" value="GGDEF"/>
    <property type="match status" value="1"/>
</dbReference>
<keyword evidence="12" id="KW-0175">Coiled coil</keyword>
<keyword evidence="18" id="KW-1185">Reference proteome</keyword>
<dbReference type="GO" id="GO:0000155">
    <property type="term" value="F:phosphorelay sensor kinase activity"/>
    <property type="evidence" value="ECO:0007669"/>
    <property type="project" value="InterPro"/>
</dbReference>
<dbReference type="PROSITE" id="PS50109">
    <property type="entry name" value="HIS_KIN"/>
    <property type="match status" value="1"/>
</dbReference>
<dbReference type="Proteomes" id="UP000005384">
    <property type="component" value="Unassembled WGS sequence"/>
</dbReference>
<dbReference type="Pfam" id="PF00072">
    <property type="entry name" value="Response_reg"/>
    <property type="match status" value="1"/>
</dbReference>
<comment type="caution">
    <text evidence="17">The sequence shown here is derived from an EMBL/GenBank/DDBJ whole genome shotgun (WGS) entry which is preliminary data.</text>
</comment>
<accession>G5IFG6</accession>
<dbReference type="FunFam" id="3.30.565.10:FF:000010">
    <property type="entry name" value="Sensor histidine kinase RcsC"/>
    <property type="match status" value="1"/>
</dbReference>
<dbReference type="EMBL" id="ADLN01000046">
    <property type="protein sequence ID" value="EHI59749.1"/>
    <property type="molecule type" value="Genomic_DNA"/>
</dbReference>
<evidence type="ECO:0000256" key="2">
    <source>
        <dbReference type="ARBA" id="ARBA00006402"/>
    </source>
</evidence>
<reference evidence="17 18" key="1">
    <citation type="submission" date="2011-08" db="EMBL/GenBank/DDBJ databases">
        <title>The Genome Sequence of Clostridium hathewayi WAL-18680.</title>
        <authorList>
            <consortium name="The Broad Institute Genome Sequencing Platform"/>
            <person name="Earl A."/>
            <person name="Ward D."/>
            <person name="Feldgarden M."/>
            <person name="Gevers D."/>
            <person name="Finegold S.M."/>
            <person name="Summanen P.H."/>
            <person name="Molitoris D.R."/>
            <person name="Song M."/>
            <person name="Daigneault M."/>
            <person name="Allen-Vercoe E."/>
            <person name="Young S.K."/>
            <person name="Zeng Q."/>
            <person name="Gargeya S."/>
            <person name="Fitzgerald M."/>
            <person name="Haas B."/>
            <person name="Abouelleil A."/>
            <person name="Alvarado L."/>
            <person name="Arachchi H.M."/>
            <person name="Berlin A."/>
            <person name="Brown A."/>
            <person name="Chapman S.B."/>
            <person name="Chen Z."/>
            <person name="Dunbar C."/>
            <person name="Freedman E."/>
            <person name="Gearin G."/>
            <person name="Gellesch M."/>
            <person name="Goldberg J."/>
            <person name="Griggs A."/>
            <person name="Gujja S."/>
            <person name="Heiman D."/>
            <person name="Howarth C."/>
            <person name="Larson L."/>
            <person name="Lui A."/>
            <person name="MacDonald P.J.P."/>
            <person name="Montmayeur A."/>
            <person name="Murphy C."/>
            <person name="Neiman D."/>
            <person name="Pearson M."/>
            <person name="Priest M."/>
            <person name="Roberts A."/>
            <person name="Saif S."/>
            <person name="Shea T."/>
            <person name="Shenoy N."/>
            <person name="Sisk P."/>
            <person name="Stolte C."/>
            <person name="Sykes S."/>
            <person name="Wortman J."/>
            <person name="Nusbaum C."/>
            <person name="Birren B."/>
        </authorList>
    </citation>
    <scope>NUCLEOTIDE SEQUENCE [LARGE SCALE GENOMIC DNA]</scope>
    <source>
        <strain evidence="17 18">WAL-18680</strain>
    </source>
</reference>
<evidence type="ECO:0000256" key="11">
    <source>
        <dbReference type="PROSITE-ProRule" id="PRU00169"/>
    </source>
</evidence>
<dbReference type="SMART" id="SM00388">
    <property type="entry name" value="HisKA"/>
    <property type="match status" value="1"/>
</dbReference>
<evidence type="ECO:0000259" key="15">
    <source>
        <dbReference type="PROSITE" id="PS50110"/>
    </source>
</evidence>
<dbReference type="CDD" id="cd16922">
    <property type="entry name" value="HATPase_EvgS-ArcB-TorS-like"/>
    <property type="match status" value="1"/>
</dbReference>
<dbReference type="SUPFAM" id="SSF55874">
    <property type="entry name" value="ATPase domain of HSP90 chaperone/DNA topoisomerase II/histidine kinase"/>
    <property type="match status" value="1"/>
</dbReference>
<keyword evidence="5 11" id="KW-0597">Phosphoprotein</keyword>
<dbReference type="InterPro" id="IPR036890">
    <property type="entry name" value="HATPase_C_sf"/>
</dbReference>
<dbReference type="InterPro" id="IPR029787">
    <property type="entry name" value="Nucleotide_cyclase"/>
</dbReference>
<dbReference type="PRINTS" id="PR00344">
    <property type="entry name" value="BCTRLSENSOR"/>
</dbReference>
<comment type="catalytic activity">
    <reaction evidence="1">
        <text>ATP + protein L-histidine = ADP + protein N-phospho-L-histidine.</text>
        <dbReference type="EC" id="2.7.13.3"/>
    </reaction>
</comment>
<comment type="function">
    <text evidence="9">May play the central regulatory role in sporulation. It may be an element of the effector pathway responsible for the activation of sporulation genes in response to nutritional stress. Spo0A may act in concert with spo0H (a sigma factor) to control the expression of some genes that are critical to the sporulation process.</text>
</comment>
<feature type="domain" description="Histidine kinase" evidence="14">
    <location>
        <begin position="947"/>
        <end position="1174"/>
    </location>
</feature>
<organism evidence="17 18">
    <name type="scientific">Hungatella hathewayi WAL-18680</name>
    <dbReference type="NCBI Taxonomy" id="742737"/>
    <lineage>
        <taxon>Bacteria</taxon>
        <taxon>Bacillati</taxon>
        <taxon>Bacillota</taxon>
        <taxon>Clostridia</taxon>
        <taxon>Lachnospirales</taxon>
        <taxon>Lachnospiraceae</taxon>
        <taxon>Hungatella</taxon>
    </lineage>
</organism>
<dbReference type="InterPro" id="IPR035965">
    <property type="entry name" value="PAS-like_dom_sf"/>
</dbReference>
<dbReference type="Gene3D" id="3.40.50.2300">
    <property type="match status" value="1"/>
</dbReference>
<evidence type="ECO:0000256" key="13">
    <source>
        <dbReference type="SAM" id="Phobius"/>
    </source>
</evidence>
<dbReference type="Gene3D" id="3.30.565.10">
    <property type="entry name" value="Histidine kinase-like ATPase, C-terminal domain"/>
    <property type="match status" value="1"/>
</dbReference>
<dbReference type="PROSITE" id="PS50110">
    <property type="entry name" value="RESPONSE_REGULATORY"/>
    <property type="match status" value="1"/>
</dbReference>
<evidence type="ECO:0000313" key="17">
    <source>
        <dbReference type="EMBL" id="EHI59749.1"/>
    </source>
</evidence>
<evidence type="ECO:0000256" key="5">
    <source>
        <dbReference type="ARBA" id="ARBA00022553"/>
    </source>
</evidence>
<evidence type="ECO:0000256" key="1">
    <source>
        <dbReference type="ARBA" id="ARBA00000085"/>
    </source>
</evidence>
<protein>
    <recommendedName>
        <fullName evidence="10">Circadian input-output histidine kinase CikA</fullName>
        <ecNumber evidence="3">2.7.13.3</ecNumber>
    </recommendedName>
    <alternativeName>
        <fullName evidence="4">Stage 0 sporulation protein A homolog</fullName>
    </alternativeName>
</protein>
<gene>
    <name evidence="17" type="ORF">HMPREF9473_02244</name>
</gene>
<keyword evidence="13" id="KW-1133">Transmembrane helix</keyword>
<proteinExistence type="inferred from homology"/>
<name>G5IFG6_9FIRM</name>
<dbReference type="PANTHER" id="PTHR43047:SF72">
    <property type="entry name" value="OSMOSENSING HISTIDINE PROTEIN KINASE SLN1"/>
    <property type="match status" value="1"/>
</dbReference>
<dbReference type="InterPro" id="IPR003661">
    <property type="entry name" value="HisK_dim/P_dom"/>
</dbReference>
<dbReference type="GO" id="GO:0009927">
    <property type="term" value="F:histidine phosphotransfer kinase activity"/>
    <property type="evidence" value="ECO:0007669"/>
    <property type="project" value="TreeGrafter"/>
</dbReference>
<dbReference type="InterPro" id="IPR036097">
    <property type="entry name" value="HisK_dim/P_sf"/>
</dbReference>
<evidence type="ECO:0000256" key="3">
    <source>
        <dbReference type="ARBA" id="ARBA00012438"/>
    </source>
</evidence>
<evidence type="ECO:0000256" key="4">
    <source>
        <dbReference type="ARBA" id="ARBA00018672"/>
    </source>
</evidence>
<dbReference type="SUPFAM" id="SSF47384">
    <property type="entry name" value="Homodimeric domain of signal transducing histidine kinase"/>
    <property type="match status" value="1"/>
</dbReference>
<sequence>MLKKKTILKMFLIPLAMVMVVQAAISYGTLVLSGMSGYLNDYSVGIMEQIVKNRNLILENNMVHRWSDISGESQAANALLERIMEERELEADTFLEDENAKQEFMQEMLTPVLTMLRRNGVNGAYLVLADGLQEETDEGYKCSGFYFRDSDAFANPQDYSDLLMERGDYEFSHELKIPFDTIWTKKFRFQKEGSLDADNFFYQPYRAALDNPGAKPENLAYWGKLFCLEDNMVRDSYHMISYSMPLISQEGEVYGVLGVELSSDALDTLIPKEELNQGKESGYILAEYDGEGGLVPFYTRGYVAERSAKTGVPLNLKETGYPTLHQIETEDGARDSKSYYADVAPFAIYNINTPFENHGWALIGVQEKSSLFGISNRIMKSVLTAVFVALLFGIVSVFVLMKHLTKPISVLADWIRKVRRNTVLDYKKTDIVEVDDLYEAVNELTERQRAAENAALEEKERYRLALQSSTDIIFTYNIDEDTIDVYNISDGGKRESREEHLTRSVLENLDILEEDRLALERIFTNLEPEFKISFCYCTKKNGWQWMELSGKTILERSGRKSKAIGIIRNINEQKMREQQASRAARIDAVTGLYREEIGREIIRSQMEFGKRGCLVLLDVDGFGDINEQYGIDFGDAVLEELGRMISRLQKQYLQDGLTSVSYRAGGDEMVLWLCGFDRGETLQFLGSMKDMMKQFDQDGDFELSVTAAAIETGEKEAPFDHLLGTLCGVMAYAKKRRAGLCTFAQEIPETERLAESGGKRRINEIASTGDNMSLNLVTRAFNLFARGGKAGPVLAVLFAKIGERYGVQAVFMSEIRLDFNSSNLFRQWHAGEEIPYDGGIYHFNGEELAGCREKLASGLVTFHGEEGFEEGERRLLHIRDGFAGLSIPLYDGGKLMGAITLIEKAAGSPLDEAAYAELQEIARIVETNVNRERYDLASRAKSEFLSRMSHEIRTPMNAIIGMTTIALKEQGQPEQVEGCLVKIEESSKYLLSLINDILDMSKIESGKMKLALGSGSLRELIDGTEDIVRQQMEEKHITYVQEVDLSHCWLVADFMRLKQVLLNLLGNAVKFTPEGGTITLTIRENRSESFGKHDGRAEIYFAVTDTGIGISSEHQERIFDAFEQAENSTAAAYGGTGLGLSISSRLVHMMGGEIHLESQAGQGSCFSFTLGFQTVEEQDMEGRKRVEDETVDFTGCRVLLVEDNKLNTEIAVSILEMQGFEVETAENGLLGVERFEESIPGYYDLILMDIRMPVMDGLEAAETIRRLNRKDARTVPIIAMTANAFDEDMKKSIDSGMNGHLTKPVDIKELIRTAGEAIRESRSGNGNNQNI</sequence>
<dbReference type="InterPro" id="IPR005467">
    <property type="entry name" value="His_kinase_dom"/>
</dbReference>
<dbReference type="HOGENOM" id="CLU_261735_0_0_9"/>
<dbReference type="InterPro" id="IPR011006">
    <property type="entry name" value="CheY-like_superfamily"/>
</dbReference>
<dbReference type="OrthoDB" id="9757918at2"/>
<dbReference type="PATRIC" id="fig|742737.3.peg.2268"/>
<dbReference type="InterPro" id="IPR000160">
    <property type="entry name" value="GGDEF_dom"/>
</dbReference>
<dbReference type="CDD" id="cd17546">
    <property type="entry name" value="REC_hyHK_CKI1_RcsC-like"/>
    <property type="match status" value="1"/>
</dbReference>
<dbReference type="SMART" id="SM00448">
    <property type="entry name" value="REC"/>
    <property type="match status" value="1"/>
</dbReference>
<feature type="domain" description="GGDEF" evidence="16">
    <location>
        <begin position="610"/>
        <end position="745"/>
    </location>
</feature>
<dbReference type="SUPFAM" id="SSF55073">
    <property type="entry name" value="Nucleotide cyclase"/>
    <property type="match status" value="1"/>
</dbReference>
<dbReference type="PANTHER" id="PTHR43047">
    <property type="entry name" value="TWO-COMPONENT HISTIDINE PROTEIN KINASE"/>
    <property type="match status" value="1"/>
</dbReference>
<keyword evidence="7" id="KW-0418">Kinase</keyword>
<keyword evidence="6" id="KW-0808">Transferase</keyword>
<dbReference type="PROSITE" id="PS50887">
    <property type="entry name" value="GGDEF"/>
    <property type="match status" value="1"/>
</dbReference>
<dbReference type="Pfam" id="PF00990">
    <property type="entry name" value="GGDEF"/>
    <property type="match status" value="1"/>
</dbReference>
<dbReference type="InterPro" id="IPR001789">
    <property type="entry name" value="Sig_transdc_resp-reg_receiver"/>
</dbReference>
<comment type="similarity">
    <text evidence="2">In the N-terminal section; belongs to the phytochrome family.</text>
</comment>
<dbReference type="InterPro" id="IPR004358">
    <property type="entry name" value="Sig_transdc_His_kin-like_C"/>
</dbReference>
<dbReference type="CDD" id="cd00082">
    <property type="entry name" value="HisKA"/>
    <property type="match status" value="1"/>
</dbReference>
<dbReference type="SMART" id="SM00267">
    <property type="entry name" value="GGDEF"/>
    <property type="match status" value="1"/>
</dbReference>
<keyword evidence="8" id="KW-0902">Two-component regulatory system</keyword>
<feature type="domain" description="Response regulatory" evidence="15">
    <location>
        <begin position="1197"/>
        <end position="1318"/>
    </location>
</feature>
<evidence type="ECO:0000256" key="10">
    <source>
        <dbReference type="ARBA" id="ARBA00074306"/>
    </source>
</evidence>
<dbReference type="InterPro" id="IPR003594">
    <property type="entry name" value="HATPase_dom"/>
</dbReference>
<evidence type="ECO:0000256" key="12">
    <source>
        <dbReference type="SAM" id="Coils"/>
    </source>
</evidence>
<evidence type="ECO:0000256" key="7">
    <source>
        <dbReference type="ARBA" id="ARBA00022777"/>
    </source>
</evidence>
<dbReference type="SUPFAM" id="SSF55785">
    <property type="entry name" value="PYP-like sensor domain (PAS domain)"/>
    <property type="match status" value="1"/>
</dbReference>
<evidence type="ECO:0000256" key="9">
    <source>
        <dbReference type="ARBA" id="ARBA00024867"/>
    </source>
</evidence>
<dbReference type="InterPro" id="IPR043128">
    <property type="entry name" value="Rev_trsase/Diguanyl_cyclase"/>
</dbReference>
<evidence type="ECO:0000256" key="6">
    <source>
        <dbReference type="ARBA" id="ARBA00022679"/>
    </source>
</evidence>
<dbReference type="Gene3D" id="1.10.287.130">
    <property type="match status" value="1"/>
</dbReference>
<keyword evidence="13" id="KW-0472">Membrane</keyword>
<dbReference type="Gene3D" id="3.30.70.270">
    <property type="match status" value="1"/>
</dbReference>
<evidence type="ECO:0000256" key="8">
    <source>
        <dbReference type="ARBA" id="ARBA00023012"/>
    </source>
</evidence>
<keyword evidence="13" id="KW-0812">Transmembrane</keyword>
<feature type="coiled-coil region" evidence="12">
    <location>
        <begin position="434"/>
        <end position="461"/>
    </location>
</feature>
<feature type="transmembrane region" description="Helical" evidence="13">
    <location>
        <begin position="382"/>
        <end position="401"/>
    </location>
</feature>
<dbReference type="SMART" id="SM00387">
    <property type="entry name" value="HATPase_c"/>
    <property type="match status" value="1"/>
</dbReference>
<evidence type="ECO:0000313" key="18">
    <source>
        <dbReference type="Proteomes" id="UP000005384"/>
    </source>
</evidence>
<evidence type="ECO:0000259" key="14">
    <source>
        <dbReference type="PROSITE" id="PS50109"/>
    </source>
</evidence>
<dbReference type="SUPFAM" id="SSF52172">
    <property type="entry name" value="CheY-like"/>
    <property type="match status" value="1"/>
</dbReference>
<evidence type="ECO:0000259" key="16">
    <source>
        <dbReference type="PROSITE" id="PS50887"/>
    </source>
</evidence>
<dbReference type="Pfam" id="PF02518">
    <property type="entry name" value="HATPase_c"/>
    <property type="match status" value="1"/>
</dbReference>
<dbReference type="GO" id="GO:0005886">
    <property type="term" value="C:plasma membrane"/>
    <property type="evidence" value="ECO:0007669"/>
    <property type="project" value="TreeGrafter"/>
</dbReference>
<dbReference type="EC" id="2.7.13.3" evidence="3"/>
<dbReference type="RefSeq" id="WP_006780224.1">
    <property type="nucleotide sequence ID" value="NZ_CP040506.1"/>
</dbReference>
<dbReference type="Gene3D" id="3.30.450.20">
    <property type="entry name" value="PAS domain"/>
    <property type="match status" value="1"/>
</dbReference>
<feature type="modified residue" description="4-aspartylphosphate" evidence="11">
    <location>
        <position position="1249"/>
    </location>
</feature>